<feature type="region of interest" description="Disordered" evidence="1">
    <location>
        <begin position="252"/>
        <end position="318"/>
    </location>
</feature>
<organism evidence="2 3">
    <name type="scientific">Penicillium olsonii</name>
    <dbReference type="NCBI Taxonomy" id="99116"/>
    <lineage>
        <taxon>Eukaryota</taxon>
        <taxon>Fungi</taxon>
        <taxon>Dikarya</taxon>
        <taxon>Ascomycota</taxon>
        <taxon>Pezizomycotina</taxon>
        <taxon>Eurotiomycetes</taxon>
        <taxon>Eurotiomycetidae</taxon>
        <taxon>Eurotiales</taxon>
        <taxon>Aspergillaceae</taxon>
        <taxon>Penicillium</taxon>
    </lineage>
</organism>
<feature type="compositionally biased region" description="Basic residues" evidence="1">
    <location>
        <begin position="44"/>
        <end position="58"/>
    </location>
</feature>
<dbReference type="AlphaFoldDB" id="A0A9W4I0H9"/>
<feature type="region of interest" description="Disordered" evidence="1">
    <location>
        <begin position="647"/>
        <end position="682"/>
    </location>
</feature>
<feature type="compositionally biased region" description="Polar residues" evidence="1">
    <location>
        <begin position="305"/>
        <end position="318"/>
    </location>
</feature>
<feature type="compositionally biased region" description="Polar residues" evidence="1">
    <location>
        <begin position="550"/>
        <end position="560"/>
    </location>
</feature>
<feature type="compositionally biased region" description="Polar residues" evidence="1">
    <location>
        <begin position="165"/>
        <end position="175"/>
    </location>
</feature>
<feature type="compositionally biased region" description="Pro residues" evidence="1">
    <location>
        <begin position="26"/>
        <end position="42"/>
    </location>
</feature>
<dbReference type="Proteomes" id="UP001153618">
    <property type="component" value="Unassembled WGS sequence"/>
</dbReference>
<dbReference type="EMBL" id="CAJVOS010000039">
    <property type="protein sequence ID" value="CAG8184936.1"/>
    <property type="molecule type" value="Genomic_DNA"/>
</dbReference>
<feature type="compositionally biased region" description="Basic and acidic residues" evidence="1">
    <location>
        <begin position="374"/>
        <end position="391"/>
    </location>
</feature>
<keyword evidence="3" id="KW-1185">Reference proteome</keyword>
<feature type="compositionally biased region" description="Basic residues" evidence="1">
    <location>
        <begin position="99"/>
        <end position="112"/>
    </location>
</feature>
<sequence length="810" mass="88810">MMGTTTERRVSATAVGIDQSTSAKPFIPPSHPKSLALPPPPTIRKSKMVRLKLTKPRPAKRDPKEVDWDEDLRPTPIALDGDQADHDPTTHAHTDPKKAKNNGKAGRKRASPLRRQTTSVKRKKPNVSKSTSGKRANEIPQLPLITVAKGALASTIEQEKPSVPPHSNDQSNAATKNKVDLPEASHQTSPPADGPMPAMKYRQRVSVEIRSSSSAASVSSLNFDYDVKGPSQGPMVSILEHRAQLNELKNKEKAARMTSDTYSTSSGDIRKPHRVNSSRLTIRESRELSKQMIPEPTAKRKTRASKLSNPRGSRAQSVGNKLMLALHVDEEVSKPGPVIEDQGFIVISSDSVDSEKSPLTNRSDVPSNATSKVVDPEHEHHGAARVDEHKSQAKSSEVRSSSPAVDGTKEAEAIDTTSGMVPWGIFLSSLGHSDASSIESSPGVEIGRGLINDEPSILDHHMEMEHLSGFESLRPIISEPATSSQVTKRCESWVDTSSGSHPTEEDAHLPAIATKKCESNHTPESQKPLLRGETVVTSHSASPPEAKSAPRTSIVDTNGSPRLVPLSAKEMIPGVDYDGEKYHDVNLNTSPSQYDRSFSYHSGESDNGGHTWTKYQRDIFLAYGIRTEELVRSHAWSSARHRPSFSQEVADGAASDQASTISKTSPSSHRTIGQRGVDARQDRQFDRSIGTDISGSSQADVKSHRFSDEDPMEWISTLKVAQKDAHNLLHQTNTNLSIQLDAEKATITRVLEIYREGCGRILDDLFQAQEARMGLYRQQIRQVKEQHADICQDLVRGLQELDRRVQQGPI</sequence>
<evidence type="ECO:0000256" key="1">
    <source>
        <dbReference type="SAM" id="MobiDB-lite"/>
    </source>
</evidence>
<name>A0A9W4I0H9_PENOL</name>
<feature type="compositionally biased region" description="Polar residues" evidence="1">
    <location>
        <begin position="258"/>
        <end position="267"/>
    </location>
</feature>
<comment type="caution">
    <text evidence="2">The sequence shown here is derived from an EMBL/GenBank/DDBJ whole genome shotgun (WGS) entry which is preliminary data.</text>
</comment>
<accession>A0A9W4I0H9</accession>
<proteinExistence type="predicted"/>
<feature type="compositionally biased region" description="Basic and acidic residues" evidence="1">
    <location>
        <begin position="1"/>
        <end position="10"/>
    </location>
</feature>
<feature type="compositionally biased region" description="Polar residues" evidence="1">
    <location>
        <begin position="357"/>
        <end position="371"/>
    </location>
</feature>
<dbReference type="OrthoDB" id="5374844at2759"/>
<reference evidence="2" key="1">
    <citation type="submission" date="2021-07" db="EMBL/GenBank/DDBJ databases">
        <authorList>
            <person name="Branca A.L. A."/>
        </authorList>
    </citation>
    <scope>NUCLEOTIDE SEQUENCE</scope>
</reference>
<feature type="region of interest" description="Disordered" evidence="1">
    <location>
        <begin position="1"/>
        <end position="198"/>
    </location>
</feature>
<feature type="region of interest" description="Disordered" evidence="1">
    <location>
        <begin position="351"/>
        <end position="416"/>
    </location>
</feature>
<feature type="compositionally biased region" description="Polar residues" evidence="1">
    <location>
        <begin position="393"/>
        <end position="403"/>
    </location>
</feature>
<feature type="compositionally biased region" description="Polar residues" evidence="1">
    <location>
        <begin position="656"/>
        <end position="671"/>
    </location>
</feature>
<feature type="compositionally biased region" description="Basic and acidic residues" evidence="1">
    <location>
        <begin position="83"/>
        <end position="98"/>
    </location>
</feature>
<feature type="region of interest" description="Disordered" evidence="1">
    <location>
        <begin position="516"/>
        <end position="562"/>
    </location>
</feature>
<protein>
    <submittedName>
        <fullName evidence="2">Uncharacterized protein</fullName>
    </submittedName>
</protein>
<evidence type="ECO:0000313" key="2">
    <source>
        <dbReference type="EMBL" id="CAG8184936.1"/>
    </source>
</evidence>
<gene>
    <name evidence="2" type="ORF">POLS_LOCUS7051</name>
</gene>
<evidence type="ECO:0000313" key="3">
    <source>
        <dbReference type="Proteomes" id="UP001153618"/>
    </source>
</evidence>